<protein>
    <submittedName>
        <fullName evidence="2">Uncharacterized protein</fullName>
    </submittedName>
</protein>
<keyword evidence="3" id="KW-1185">Reference proteome</keyword>
<sequence length="67" mass="7308">MRKFEDQVDPDRSLSPDERARRAEHARKAYFARLALKSAKARAARLIVAEGDAAAVELAALGSADAR</sequence>
<dbReference type="Proteomes" id="UP001426770">
    <property type="component" value="Unassembled WGS sequence"/>
</dbReference>
<name>A0ABP9WD64_9MICO</name>
<reference evidence="2 3" key="1">
    <citation type="submission" date="2024-02" db="EMBL/GenBank/DDBJ databases">
        <title>Lysinimicrobium sediminis NBRC 112286.</title>
        <authorList>
            <person name="Ichikawa N."/>
            <person name="Katano-Makiyama Y."/>
            <person name="Hidaka K."/>
        </authorList>
    </citation>
    <scope>NUCLEOTIDE SEQUENCE [LARGE SCALE GENOMIC DNA]</scope>
    <source>
        <strain evidence="2 3">NBRC 112286</strain>
    </source>
</reference>
<dbReference type="EMBL" id="BAABRR010000001">
    <property type="protein sequence ID" value="GAA5517761.1"/>
    <property type="molecule type" value="Genomic_DNA"/>
</dbReference>
<evidence type="ECO:0000256" key="1">
    <source>
        <dbReference type="SAM" id="MobiDB-lite"/>
    </source>
</evidence>
<organism evidence="2 3">
    <name type="scientific">Demequina sediminis</name>
    <dbReference type="NCBI Taxonomy" id="1930058"/>
    <lineage>
        <taxon>Bacteria</taxon>
        <taxon>Bacillati</taxon>
        <taxon>Actinomycetota</taxon>
        <taxon>Actinomycetes</taxon>
        <taxon>Micrococcales</taxon>
        <taxon>Demequinaceae</taxon>
        <taxon>Demequina</taxon>
    </lineage>
</organism>
<accession>A0ABP9WD64</accession>
<feature type="region of interest" description="Disordered" evidence="1">
    <location>
        <begin position="1"/>
        <end position="20"/>
    </location>
</feature>
<gene>
    <name evidence="2" type="ORF">Lsed01_00171</name>
</gene>
<comment type="caution">
    <text evidence="2">The sequence shown here is derived from an EMBL/GenBank/DDBJ whole genome shotgun (WGS) entry which is preliminary data.</text>
</comment>
<proteinExistence type="predicted"/>
<evidence type="ECO:0000313" key="3">
    <source>
        <dbReference type="Proteomes" id="UP001426770"/>
    </source>
</evidence>
<evidence type="ECO:0000313" key="2">
    <source>
        <dbReference type="EMBL" id="GAA5517761.1"/>
    </source>
</evidence>